<dbReference type="PANTHER" id="PTHR43618:SF8">
    <property type="entry name" value="7ALPHA-HYDROXYSTEROID DEHYDROGENASE"/>
    <property type="match status" value="1"/>
</dbReference>
<dbReference type="OrthoDB" id="286404at2"/>
<dbReference type="Proteomes" id="UP000027866">
    <property type="component" value="Unassembled WGS sequence"/>
</dbReference>
<dbReference type="Pfam" id="PF13561">
    <property type="entry name" value="adh_short_C2"/>
    <property type="match status" value="1"/>
</dbReference>
<reference evidence="4 5" key="1">
    <citation type="submission" date="2014-04" db="EMBL/GenBank/DDBJ databases">
        <title>A comprehensive comparison of genomes of Erythrobacter spp. Strains.</title>
        <authorList>
            <person name="Zheng Q."/>
        </authorList>
    </citation>
    <scope>NUCLEOTIDE SEQUENCE [LARGE SCALE GENOMIC DNA]</scope>
    <source>
        <strain evidence="4 5">DSM 8509</strain>
    </source>
</reference>
<dbReference type="RefSeq" id="WP_034906121.1">
    <property type="nucleotide sequence ID" value="NZ_CP017057.1"/>
</dbReference>
<evidence type="ECO:0000256" key="3">
    <source>
        <dbReference type="ARBA" id="ARBA00023002"/>
    </source>
</evidence>
<dbReference type="SUPFAM" id="SSF51735">
    <property type="entry name" value="NAD(P)-binding Rossmann-fold domains"/>
    <property type="match status" value="1"/>
</dbReference>
<comment type="similarity">
    <text evidence="1">Belongs to the short-chain dehydrogenases/reductases (SDR) family.</text>
</comment>
<dbReference type="Gene3D" id="3.40.50.720">
    <property type="entry name" value="NAD(P)-binding Rossmann-like Domain"/>
    <property type="match status" value="1"/>
</dbReference>
<keyword evidence="5" id="KW-1185">Reference proteome</keyword>
<keyword evidence="3" id="KW-0560">Oxidoreductase</keyword>
<comment type="caution">
    <text evidence="4">The sequence shown here is derived from an EMBL/GenBank/DDBJ whole genome shotgun (WGS) entry which is preliminary data.</text>
</comment>
<accession>A0A074MDI4</accession>
<dbReference type="InterPro" id="IPR052178">
    <property type="entry name" value="Sec_Metab_Biosynth_SDR"/>
</dbReference>
<keyword evidence="2" id="KW-0521">NADP</keyword>
<dbReference type="FunFam" id="3.40.50.720:FF:000084">
    <property type="entry name" value="Short-chain dehydrogenase reductase"/>
    <property type="match status" value="1"/>
</dbReference>
<dbReference type="AlphaFoldDB" id="A0A074MDI4"/>
<proteinExistence type="inferred from homology"/>
<dbReference type="GO" id="GO:0005829">
    <property type="term" value="C:cytosol"/>
    <property type="evidence" value="ECO:0007669"/>
    <property type="project" value="TreeGrafter"/>
</dbReference>
<dbReference type="EMBL" id="JMIX01000013">
    <property type="protein sequence ID" value="KEO89908.1"/>
    <property type="molecule type" value="Genomic_DNA"/>
</dbReference>
<dbReference type="InterPro" id="IPR036291">
    <property type="entry name" value="NAD(P)-bd_dom_sf"/>
</dbReference>
<protein>
    <submittedName>
        <fullName evidence="4">3-oxoacyl-ACP reductase</fullName>
    </submittedName>
</protein>
<evidence type="ECO:0000256" key="2">
    <source>
        <dbReference type="ARBA" id="ARBA00022857"/>
    </source>
</evidence>
<evidence type="ECO:0000313" key="5">
    <source>
        <dbReference type="Proteomes" id="UP000027866"/>
    </source>
</evidence>
<gene>
    <name evidence="4" type="ORF">EH32_02670</name>
</gene>
<dbReference type="InterPro" id="IPR002347">
    <property type="entry name" value="SDR_fam"/>
</dbReference>
<dbReference type="KEGG" id="elq:Ga0102493_111703"/>
<sequence>MNVQELFSLDGRIALVTGGSRGIGKMFVEGLLSAGAARVYISARKVEQMEATIAEFDETFGEGKVIGIPADLSQMDGIESLAAEMAKREDRLDILINNAGAAWGQPYLEFSEAGWHRTMDLNVKTPFFLTQKLHELLVAGGKGDHPAKVIHVSSIDGQRINPWETYAYQASKAGVIQLTRRMAARLIQDNIIVTSIAPGAFASEMNKAAKNAPDASASVIPAKRIGSPEDMAAAAIYLCSRAGDYVVGETLTVDGGVVNAALPGSFSDPAG</sequence>
<dbReference type="PRINTS" id="PR00080">
    <property type="entry name" value="SDRFAMILY"/>
</dbReference>
<organism evidence="4 5">
    <name type="scientific">Erythrobacter litoralis</name>
    <dbReference type="NCBI Taxonomy" id="39960"/>
    <lineage>
        <taxon>Bacteria</taxon>
        <taxon>Pseudomonadati</taxon>
        <taxon>Pseudomonadota</taxon>
        <taxon>Alphaproteobacteria</taxon>
        <taxon>Sphingomonadales</taxon>
        <taxon>Erythrobacteraceae</taxon>
        <taxon>Erythrobacter/Porphyrobacter group</taxon>
        <taxon>Erythrobacter</taxon>
    </lineage>
</organism>
<dbReference type="PATRIC" id="fig|39960.10.peg.788"/>
<dbReference type="GO" id="GO:0008709">
    <property type="term" value="F:cholate 7-alpha-dehydrogenase (NAD+) activity"/>
    <property type="evidence" value="ECO:0007669"/>
    <property type="project" value="TreeGrafter"/>
</dbReference>
<evidence type="ECO:0000313" key="4">
    <source>
        <dbReference type="EMBL" id="KEO89908.1"/>
    </source>
</evidence>
<dbReference type="PANTHER" id="PTHR43618">
    <property type="entry name" value="7-ALPHA-HYDROXYSTEROID DEHYDROGENASE"/>
    <property type="match status" value="1"/>
</dbReference>
<name>A0A074MDI4_9SPHN</name>
<dbReference type="PRINTS" id="PR00081">
    <property type="entry name" value="GDHRDH"/>
</dbReference>
<evidence type="ECO:0000256" key="1">
    <source>
        <dbReference type="ARBA" id="ARBA00006484"/>
    </source>
</evidence>